<name>A0A926IRY2_9FIRM</name>
<dbReference type="AlphaFoldDB" id="A0A926IRY2"/>
<reference evidence="1" key="1">
    <citation type="submission" date="2020-08" db="EMBL/GenBank/DDBJ databases">
        <title>Genome public.</title>
        <authorList>
            <person name="Liu C."/>
            <person name="Sun Q."/>
        </authorList>
    </citation>
    <scope>NUCLEOTIDE SEQUENCE</scope>
    <source>
        <strain evidence="1">NSJ-50</strain>
    </source>
</reference>
<evidence type="ECO:0000313" key="2">
    <source>
        <dbReference type="Proteomes" id="UP000647416"/>
    </source>
</evidence>
<sequence length="54" mass="5584">MLISQSALILALTVLINSTPLPYASSIGIIGGADGPTAVYISEDTEPVCTVYDE</sequence>
<accession>A0A926IRY2</accession>
<organism evidence="1 2">
    <name type="scientific">Qingrenia yutianensis</name>
    <dbReference type="NCBI Taxonomy" id="2763676"/>
    <lineage>
        <taxon>Bacteria</taxon>
        <taxon>Bacillati</taxon>
        <taxon>Bacillota</taxon>
        <taxon>Clostridia</taxon>
        <taxon>Eubacteriales</taxon>
        <taxon>Oscillospiraceae</taxon>
        <taxon>Qingrenia</taxon>
    </lineage>
</organism>
<dbReference type="EMBL" id="JACRTE010000001">
    <property type="protein sequence ID" value="MBC8595426.1"/>
    <property type="molecule type" value="Genomic_DNA"/>
</dbReference>
<protein>
    <submittedName>
        <fullName evidence="1">Uncharacterized protein</fullName>
    </submittedName>
</protein>
<gene>
    <name evidence="1" type="ORF">H8706_00890</name>
</gene>
<dbReference type="Proteomes" id="UP000647416">
    <property type="component" value="Unassembled WGS sequence"/>
</dbReference>
<comment type="caution">
    <text evidence="1">The sequence shown here is derived from an EMBL/GenBank/DDBJ whole genome shotgun (WGS) entry which is preliminary data.</text>
</comment>
<evidence type="ECO:0000313" key="1">
    <source>
        <dbReference type="EMBL" id="MBC8595426.1"/>
    </source>
</evidence>
<keyword evidence="2" id="KW-1185">Reference proteome</keyword>
<dbReference type="RefSeq" id="WP_178348416.1">
    <property type="nucleotide sequence ID" value="NZ_JACRTE010000001.1"/>
</dbReference>
<proteinExistence type="predicted"/>